<gene>
    <name evidence="13" type="ORF">B9N55_07780</name>
</gene>
<evidence type="ECO:0000256" key="12">
    <source>
        <dbReference type="PIRNR" id="PIRNR000368"/>
    </source>
</evidence>
<comment type="similarity">
    <text evidence="3 12">Belongs to the organic radical-activating enzymes family.</text>
</comment>
<name>A0A233VK88_FINMA</name>
<dbReference type="Gene3D" id="3.20.20.70">
    <property type="entry name" value="Aldolase class I"/>
    <property type="match status" value="1"/>
</dbReference>
<dbReference type="NCBIfam" id="TIGR02491">
    <property type="entry name" value="NrdG"/>
    <property type="match status" value="1"/>
</dbReference>
<dbReference type="InterPro" id="IPR012837">
    <property type="entry name" value="NrdG"/>
</dbReference>
<dbReference type="SFLD" id="SFLDS00029">
    <property type="entry name" value="Radical_SAM"/>
    <property type="match status" value="1"/>
</dbReference>
<comment type="catalytic activity">
    <reaction evidence="11">
        <text>glycyl-[protein] + reduced [flavodoxin] + S-adenosyl-L-methionine = glycin-2-yl radical-[protein] + semiquinone [flavodoxin] + 5'-deoxyadenosine + L-methionine + H(+)</text>
        <dbReference type="Rhea" id="RHEA:61976"/>
        <dbReference type="Rhea" id="RHEA-COMP:10622"/>
        <dbReference type="Rhea" id="RHEA-COMP:14480"/>
        <dbReference type="Rhea" id="RHEA-COMP:15993"/>
        <dbReference type="Rhea" id="RHEA-COMP:15994"/>
        <dbReference type="ChEBI" id="CHEBI:15378"/>
        <dbReference type="ChEBI" id="CHEBI:17319"/>
        <dbReference type="ChEBI" id="CHEBI:29947"/>
        <dbReference type="ChEBI" id="CHEBI:32722"/>
        <dbReference type="ChEBI" id="CHEBI:57618"/>
        <dbReference type="ChEBI" id="CHEBI:57844"/>
        <dbReference type="ChEBI" id="CHEBI:59789"/>
        <dbReference type="ChEBI" id="CHEBI:140311"/>
    </reaction>
</comment>
<dbReference type="EC" id="1.97.1.-" evidence="12"/>
<organism evidence="13 14">
    <name type="scientific">Finegoldia magna</name>
    <name type="common">Peptostreptococcus magnus</name>
    <dbReference type="NCBI Taxonomy" id="1260"/>
    <lineage>
        <taxon>Bacteria</taxon>
        <taxon>Bacillati</taxon>
        <taxon>Bacillota</taxon>
        <taxon>Tissierellia</taxon>
        <taxon>Tissierellales</taxon>
        <taxon>Peptoniphilaceae</taxon>
        <taxon>Finegoldia</taxon>
    </lineage>
</organism>
<dbReference type="SFLD" id="SFLDF00299">
    <property type="entry name" value="anaerobic_ribonucleoside-triph"/>
    <property type="match status" value="1"/>
</dbReference>
<keyword evidence="9" id="KW-0408">Iron</keyword>
<dbReference type="PIRSF" id="PIRSF000368">
    <property type="entry name" value="NrdG"/>
    <property type="match status" value="1"/>
</dbReference>
<evidence type="ECO:0000256" key="11">
    <source>
        <dbReference type="ARBA" id="ARBA00047365"/>
    </source>
</evidence>
<dbReference type="GO" id="GO:0046872">
    <property type="term" value="F:metal ion binding"/>
    <property type="evidence" value="ECO:0007669"/>
    <property type="project" value="UniProtKB-KW"/>
</dbReference>
<dbReference type="EMBL" id="NDYE01000016">
    <property type="protein sequence ID" value="OXZ31525.1"/>
    <property type="molecule type" value="Genomic_DNA"/>
</dbReference>
<evidence type="ECO:0000256" key="5">
    <source>
        <dbReference type="ARBA" id="ARBA00022485"/>
    </source>
</evidence>
<evidence type="ECO:0000256" key="1">
    <source>
        <dbReference type="ARBA" id="ARBA00001966"/>
    </source>
</evidence>
<reference evidence="14" key="1">
    <citation type="submission" date="2017-04" db="EMBL/GenBank/DDBJ databases">
        <title>Finegoldia magna isolated from orthopedic joint implant-associated infections.</title>
        <authorList>
            <person name="Bjorklund S."/>
            <person name="Bruggemann H."/>
            <person name="Jensen A."/>
            <person name="Hellmark B."/>
            <person name="Soderquist B."/>
        </authorList>
    </citation>
    <scope>NUCLEOTIDE SEQUENCE [LARGE SCALE GENOMIC DNA]</scope>
    <source>
        <strain evidence="14">12T273</strain>
    </source>
</reference>
<proteinExistence type="inferred from homology"/>
<evidence type="ECO:0000256" key="10">
    <source>
        <dbReference type="ARBA" id="ARBA00023014"/>
    </source>
</evidence>
<evidence type="ECO:0000256" key="8">
    <source>
        <dbReference type="ARBA" id="ARBA00023002"/>
    </source>
</evidence>
<dbReference type="GO" id="GO:0051539">
    <property type="term" value="F:4 iron, 4 sulfur cluster binding"/>
    <property type="evidence" value="ECO:0007669"/>
    <property type="project" value="UniProtKB-KW"/>
</dbReference>
<dbReference type="RefSeq" id="WP_094208906.1">
    <property type="nucleotide sequence ID" value="NZ_CP085957.1"/>
</dbReference>
<dbReference type="PANTHER" id="PTHR30352:SF2">
    <property type="entry name" value="ANAEROBIC RIBONUCLEOSIDE-TRIPHOSPHATE REDUCTASE-ACTIVATING PROTEIN"/>
    <property type="match status" value="1"/>
</dbReference>
<keyword evidence="6" id="KW-0949">S-adenosyl-L-methionine</keyword>
<dbReference type="InterPro" id="IPR007197">
    <property type="entry name" value="rSAM"/>
</dbReference>
<dbReference type="PANTHER" id="PTHR30352">
    <property type="entry name" value="PYRUVATE FORMATE-LYASE-ACTIVATING ENZYME"/>
    <property type="match status" value="1"/>
</dbReference>
<sequence>MNYAQIRQYDVANGPGIRCTFFVTGCSLNCKNCFNKEYQDPNFGEKWTDTQTNQVIDYLNQEEIDGLTILGGEPFESCDDLIEIVGKIRENTNKSIWIFSGYTYETLSQKQNCKKLLDMCDVLVDGRFVEELKDLRLKFRGSSNQRLIDLNKTTMDDIILVDENKL</sequence>
<keyword evidence="7" id="KW-0479">Metal-binding</keyword>
<evidence type="ECO:0000313" key="13">
    <source>
        <dbReference type="EMBL" id="OXZ31525.1"/>
    </source>
</evidence>
<dbReference type="GO" id="GO:0043365">
    <property type="term" value="F:[formate-C-acetyltransferase]-activating enzyme activity"/>
    <property type="evidence" value="ECO:0007669"/>
    <property type="project" value="InterPro"/>
</dbReference>
<dbReference type="SFLD" id="SFLDG01066">
    <property type="entry name" value="organic_radical-activating_enz"/>
    <property type="match status" value="1"/>
</dbReference>
<evidence type="ECO:0000256" key="9">
    <source>
        <dbReference type="ARBA" id="ARBA00023004"/>
    </source>
</evidence>
<dbReference type="InterPro" id="IPR058240">
    <property type="entry name" value="rSAM_sf"/>
</dbReference>
<evidence type="ECO:0000256" key="4">
    <source>
        <dbReference type="ARBA" id="ARBA00014281"/>
    </source>
</evidence>
<protein>
    <recommendedName>
        <fullName evidence="4 12">Anaerobic ribonucleoside-triphosphate reductase-activating protein</fullName>
        <ecNumber evidence="12">1.97.1.-</ecNumber>
    </recommendedName>
</protein>
<evidence type="ECO:0000256" key="6">
    <source>
        <dbReference type="ARBA" id="ARBA00022691"/>
    </source>
</evidence>
<dbReference type="InterPro" id="IPR001989">
    <property type="entry name" value="Radical_activat_CS"/>
</dbReference>
<dbReference type="AlphaFoldDB" id="A0A233VK88"/>
<keyword evidence="5" id="KW-0004">4Fe-4S</keyword>
<dbReference type="Proteomes" id="UP000215546">
    <property type="component" value="Unassembled WGS sequence"/>
</dbReference>
<dbReference type="Pfam" id="PF13353">
    <property type="entry name" value="Fer4_12"/>
    <property type="match status" value="1"/>
</dbReference>
<dbReference type="InterPro" id="IPR034457">
    <property type="entry name" value="Organic_radical-activating"/>
</dbReference>
<keyword evidence="8 12" id="KW-0560">Oxidoreductase</keyword>
<dbReference type="SUPFAM" id="SSF102114">
    <property type="entry name" value="Radical SAM enzymes"/>
    <property type="match status" value="1"/>
</dbReference>
<keyword evidence="10" id="KW-0411">Iron-sulfur</keyword>
<comment type="function">
    <text evidence="2 12">Activation of anaerobic ribonucleoside-triphosphate reductase under anaerobic conditions by generation of an organic free radical, using S-adenosylmethionine and reduced flavodoxin as cosubstrates to produce 5'-deoxy-adenosine.</text>
</comment>
<dbReference type="PROSITE" id="PS01087">
    <property type="entry name" value="RADICAL_ACTIVATING"/>
    <property type="match status" value="1"/>
</dbReference>
<evidence type="ECO:0000256" key="2">
    <source>
        <dbReference type="ARBA" id="ARBA00003852"/>
    </source>
</evidence>
<dbReference type="CDD" id="cd01335">
    <property type="entry name" value="Radical_SAM"/>
    <property type="match status" value="1"/>
</dbReference>
<evidence type="ECO:0000256" key="7">
    <source>
        <dbReference type="ARBA" id="ARBA00022723"/>
    </source>
</evidence>
<comment type="caution">
    <text evidence="13">The sequence shown here is derived from an EMBL/GenBank/DDBJ whole genome shotgun (WGS) entry which is preliminary data.</text>
</comment>
<dbReference type="SFLD" id="SFLDG01063">
    <property type="entry name" value="activating_enzymes__group_1"/>
    <property type="match status" value="1"/>
</dbReference>
<evidence type="ECO:0000256" key="3">
    <source>
        <dbReference type="ARBA" id="ARBA00009777"/>
    </source>
</evidence>
<evidence type="ECO:0000313" key="14">
    <source>
        <dbReference type="Proteomes" id="UP000215546"/>
    </source>
</evidence>
<dbReference type="GeneID" id="60840570"/>
<dbReference type="InterPro" id="IPR013785">
    <property type="entry name" value="Aldolase_TIM"/>
</dbReference>
<comment type="cofactor">
    <cofactor evidence="1">
        <name>[4Fe-4S] cluster</name>
        <dbReference type="ChEBI" id="CHEBI:49883"/>
    </cofactor>
</comment>
<dbReference type="GO" id="GO:0004748">
    <property type="term" value="F:ribonucleoside-diphosphate reductase activity, thioredoxin disulfide as acceptor"/>
    <property type="evidence" value="ECO:0007669"/>
    <property type="project" value="TreeGrafter"/>
</dbReference>
<accession>A0A233VK88</accession>